<sequence length="134" mass="14570">MASHPSEGTPNVPSTTYLTSQAAENLNAQQIYEVSIGSKLSSVAKKLAGATKEVKDLRTKKEVEAAAEHSGSAASHMAGASSTNKRIMKTYHKLHAKYDVSRAKSHLRNTPPQISNLFDGDQHFSDISFQCPHY</sequence>
<protein>
    <submittedName>
        <fullName evidence="2">Uncharacterized protein</fullName>
    </submittedName>
</protein>
<keyword evidence="3" id="KW-1185">Reference proteome</keyword>
<gene>
    <name evidence="2" type="ORF">VKT23_000049</name>
</gene>
<dbReference type="EMBL" id="JBANRG010000001">
    <property type="protein sequence ID" value="KAK7471943.1"/>
    <property type="molecule type" value="Genomic_DNA"/>
</dbReference>
<evidence type="ECO:0000313" key="2">
    <source>
        <dbReference type="EMBL" id="KAK7471943.1"/>
    </source>
</evidence>
<proteinExistence type="predicted"/>
<comment type="caution">
    <text evidence="2">The sequence shown here is derived from an EMBL/GenBank/DDBJ whole genome shotgun (WGS) entry which is preliminary data.</text>
</comment>
<accession>A0ABR1K301</accession>
<organism evidence="2 3">
    <name type="scientific">Marasmiellus scandens</name>
    <dbReference type="NCBI Taxonomy" id="2682957"/>
    <lineage>
        <taxon>Eukaryota</taxon>
        <taxon>Fungi</taxon>
        <taxon>Dikarya</taxon>
        <taxon>Basidiomycota</taxon>
        <taxon>Agaricomycotina</taxon>
        <taxon>Agaricomycetes</taxon>
        <taxon>Agaricomycetidae</taxon>
        <taxon>Agaricales</taxon>
        <taxon>Marasmiineae</taxon>
        <taxon>Omphalotaceae</taxon>
        <taxon>Marasmiellus</taxon>
    </lineage>
</organism>
<reference evidence="2 3" key="1">
    <citation type="submission" date="2024-01" db="EMBL/GenBank/DDBJ databases">
        <title>A draft genome for the cacao thread blight pathogen Marasmiellus scandens.</title>
        <authorList>
            <person name="Baruah I.K."/>
            <person name="Leung J."/>
            <person name="Bukari Y."/>
            <person name="Amoako-Attah I."/>
            <person name="Meinhardt L.W."/>
            <person name="Bailey B.A."/>
            <person name="Cohen S.P."/>
        </authorList>
    </citation>
    <scope>NUCLEOTIDE SEQUENCE [LARGE SCALE GENOMIC DNA]</scope>
    <source>
        <strain evidence="2 3">GH-19</strain>
    </source>
</reference>
<dbReference type="Proteomes" id="UP001498398">
    <property type="component" value="Unassembled WGS sequence"/>
</dbReference>
<feature type="compositionally biased region" description="Low complexity" evidence="1">
    <location>
        <begin position="68"/>
        <end position="82"/>
    </location>
</feature>
<evidence type="ECO:0000313" key="3">
    <source>
        <dbReference type="Proteomes" id="UP001498398"/>
    </source>
</evidence>
<feature type="region of interest" description="Disordered" evidence="1">
    <location>
        <begin position="61"/>
        <end position="83"/>
    </location>
</feature>
<name>A0ABR1K301_9AGAR</name>
<evidence type="ECO:0000256" key="1">
    <source>
        <dbReference type="SAM" id="MobiDB-lite"/>
    </source>
</evidence>